<dbReference type="EMBL" id="JADGMQ010000006">
    <property type="protein sequence ID" value="MBI1621055.1"/>
    <property type="molecule type" value="Genomic_DNA"/>
</dbReference>
<evidence type="ECO:0000313" key="2">
    <source>
        <dbReference type="EMBL" id="MBI1621055.1"/>
    </source>
</evidence>
<dbReference type="CDD" id="cd07176">
    <property type="entry name" value="terB"/>
    <property type="match status" value="1"/>
</dbReference>
<accession>A0ABS0SEI0</accession>
<name>A0ABS0SEI0_9HYPH</name>
<keyword evidence="3" id="KW-1185">Reference proteome</keyword>
<gene>
    <name evidence="2" type="ORF">IOD40_10320</name>
</gene>
<sequence>MAQPTAQEALVYIMVIVSASDRNMRDEELARIGAIIRTLPAFADFPQSRTLEAAQDCQKLLHEEAGLEGVLAMISNALSPEMRETAYALAVDVASADHSVALEELRILDILRSKLAIDDAAVGAIDRAASIRHRAFTQ</sequence>
<proteinExistence type="predicted"/>
<dbReference type="RefSeq" id="WP_198476470.1">
    <property type="nucleotide sequence ID" value="NZ_JADGMQ010000006.1"/>
</dbReference>
<dbReference type="InterPro" id="IPR007791">
    <property type="entry name" value="DjlA_N"/>
</dbReference>
<dbReference type="Gene3D" id="1.10.3680.10">
    <property type="entry name" value="TerB-like"/>
    <property type="match status" value="1"/>
</dbReference>
<evidence type="ECO:0000259" key="1">
    <source>
        <dbReference type="Pfam" id="PF05099"/>
    </source>
</evidence>
<feature type="domain" description="Co-chaperone DjlA N-terminal" evidence="1">
    <location>
        <begin position="8"/>
        <end position="125"/>
    </location>
</feature>
<organism evidence="2 3">
    <name type="scientific">Aquamicrobium zhengzhouense</name>
    <dbReference type="NCBI Taxonomy" id="2781738"/>
    <lineage>
        <taxon>Bacteria</taxon>
        <taxon>Pseudomonadati</taxon>
        <taxon>Pseudomonadota</taxon>
        <taxon>Alphaproteobacteria</taxon>
        <taxon>Hyphomicrobiales</taxon>
        <taxon>Phyllobacteriaceae</taxon>
        <taxon>Aquamicrobium</taxon>
    </lineage>
</organism>
<dbReference type="SUPFAM" id="SSF158682">
    <property type="entry name" value="TerB-like"/>
    <property type="match status" value="1"/>
</dbReference>
<evidence type="ECO:0000313" key="3">
    <source>
        <dbReference type="Proteomes" id="UP000601789"/>
    </source>
</evidence>
<reference evidence="2 3" key="1">
    <citation type="submission" date="2020-10" db="EMBL/GenBank/DDBJ databases">
        <title>Aquamicrobium zhengzhouensis sp. nov., a exopolysaccharide producing bacterium isolated from farmland soil.</title>
        <authorList>
            <person name="Wang X."/>
        </authorList>
    </citation>
    <scope>NUCLEOTIDE SEQUENCE [LARGE SCALE GENOMIC DNA]</scope>
    <source>
        <strain evidence="3">cd-1</strain>
    </source>
</reference>
<dbReference type="Proteomes" id="UP000601789">
    <property type="component" value="Unassembled WGS sequence"/>
</dbReference>
<dbReference type="Pfam" id="PF05099">
    <property type="entry name" value="TerB"/>
    <property type="match status" value="1"/>
</dbReference>
<protein>
    <submittedName>
        <fullName evidence="2">Tellurite resistance TerB family protein</fullName>
    </submittedName>
</protein>
<comment type="caution">
    <text evidence="2">The sequence shown here is derived from an EMBL/GenBank/DDBJ whole genome shotgun (WGS) entry which is preliminary data.</text>
</comment>
<dbReference type="InterPro" id="IPR029024">
    <property type="entry name" value="TerB-like"/>
</dbReference>